<dbReference type="GO" id="GO:0010181">
    <property type="term" value="F:FMN binding"/>
    <property type="evidence" value="ECO:0007669"/>
    <property type="project" value="InterPro"/>
</dbReference>
<comment type="cofactor">
    <cofactor evidence="5">
        <name>FMN</name>
        <dbReference type="ChEBI" id="CHEBI:58210"/>
    </cofactor>
    <text evidence="5">Binds 1 FMN per subunit.</text>
</comment>
<dbReference type="SUPFAM" id="SSF50475">
    <property type="entry name" value="FMN-binding split barrel"/>
    <property type="match status" value="1"/>
</dbReference>
<evidence type="ECO:0000256" key="2">
    <source>
        <dbReference type="ARBA" id="ARBA00022630"/>
    </source>
</evidence>
<dbReference type="Pfam" id="PF01243">
    <property type="entry name" value="PNPOx_N"/>
    <property type="match status" value="1"/>
</dbReference>
<proteinExistence type="inferred from homology"/>
<dbReference type="NCBIfam" id="NF004231">
    <property type="entry name" value="PRK05679.1"/>
    <property type="match status" value="1"/>
</dbReference>
<evidence type="ECO:0000259" key="6">
    <source>
        <dbReference type="Pfam" id="PF01243"/>
    </source>
</evidence>
<feature type="binding site" evidence="5">
    <location>
        <position position="201"/>
    </location>
    <ligand>
        <name>FMN</name>
        <dbReference type="ChEBI" id="CHEBI:58210"/>
    </ligand>
</feature>
<dbReference type="PANTHER" id="PTHR10851">
    <property type="entry name" value="PYRIDOXINE-5-PHOSPHATE OXIDASE"/>
    <property type="match status" value="1"/>
</dbReference>
<evidence type="ECO:0000256" key="4">
    <source>
        <dbReference type="ARBA" id="ARBA00023002"/>
    </source>
</evidence>
<gene>
    <name evidence="8" type="ORF">GJV82_11590</name>
</gene>
<dbReference type="InterPro" id="IPR000659">
    <property type="entry name" value="Pyridox_Oxase"/>
</dbReference>
<feature type="domain" description="Pyridoxamine 5'-phosphate oxidase N-terminal" evidence="6">
    <location>
        <begin position="51"/>
        <end position="164"/>
    </location>
</feature>
<dbReference type="InterPro" id="IPR011576">
    <property type="entry name" value="Pyridox_Oxase_N"/>
</dbReference>
<evidence type="ECO:0000259" key="7">
    <source>
        <dbReference type="Pfam" id="PF10590"/>
    </source>
</evidence>
<reference evidence="8 9" key="1">
    <citation type="submission" date="2019-11" db="EMBL/GenBank/DDBJ databases">
        <title>Cellulosimicrobium composti sp. nov. isolated from a compost.</title>
        <authorList>
            <person name="Yang Y."/>
        </authorList>
    </citation>
    <scope>NUCLEOTIDE SEQUENCE [LARGE SCALE GENOMIC DNA]</scope>
    <source>
        <strain evidence="8 9">BIT-GX5</strain>
    </source>
</reference>
<sequence length="231" mass="24497">MTATPDHPAPDRPTLRERLRALPVLGDDLPGLDVDAAPGEPSALFLDWLGHAIDAGLPAPHAATLSTADASGRVDARTLLLKDVDGDGWVFATRADSPKGVALAQNPNAALTFFWREHGRQVRVRGPVVPLGPETSADDFLARSEASRATALAGPQSAPLASLDAYREAWDAALGRVRADPGLVLDAWSAYALEPTTVEFWASTGAGQTRLRYTAAPDPAPTGWTKELLWP</sequence>
<evidence type="ECO:0000313" key="8">
    <source>
        <dbReference type="EMBL" id="MTG89580.1"/>
    </source>
</evidence>
<dbReference type="AlphaFoldDB" id="A0A6N7ZJS0"/>
<evidence type="ECO:0000313" key="9">
    <source>
        <dbReference type="Proteomes" id="UP000440668"/>
    </source>
</evidence>
<dbReference type="GO" id="GO:0008615">
    <property type="term" value="P:pyridoxine biosynthetic process"/>
    <property type="evidence" value="ECO:0007669"/>
    <property type="project" value="InterPro"/>
</dbReference>
<protein>
    <submittedName>
        <fullName evidence="8">Pyridoxal 5'-phosphate synthase</fullName>
        <ecNumber evidence="8">1.4.3.5</ecNumber>
    </submittedName>
</protein>
<dbReference type="Proteomes" id="UP000440668">
    <property type="component" value="Unassembled WGS sequence"/>
</dbReference>
<feature type="binding site" evidence="5">
    <location>
        <position position="99"/>
    </location>
    <ligand>
        <name>FMN</name>
        <dbReference type="ChEBI" id="CHEBI:58210"/>
    </ligand>
</feature>
<organism evidence="8 9">
    <name type="scientific">Cellulosimicrobium composti</name>
    <dbReference type="NCBI Taxonomy" id="2672572"/>
    <lineage>
        <taxon>Bacteria</taxon>
        <taxon>Bacillati</taxon>
        <taxon>Actinomycetota</taxon>
        <taxon>Actinomycetes</taxon>
        <taxon>Micrococcales</taxon>
        <taxon>Promicromonosporaceae</taxon>
        <taxon>Cellulosimicrobium</taxon>
    </lineage>
</organism>
<dbReference type="Pfam" id="PF10590">
    <property type="entry name" value="PNP_phzG_C"/>
    <property type="match status" value="1"/>
</dbReference>
<feature type="binding site" evidence="5">
    <location>
        <position position="210"/>
    </location>
    <ligand>
        <name>FMN</name>
        <dbReference type="ChEBI" id="CHEBI:58210"/>
    </ligand>
</feature>
<dbReference type="PIRSF" id="PIRSF000190">
    <property type="entry name" value="Pyd_amn-ph_oxd"/>
    <property type="match status" value="1"/>
</dbReference>
<evidence type="ECO:0000256" key="1">
    <source>
        <dbReference type="ARBA" id="ARBA00007301"/>
    </source>
</evidence>
<evidence type="ECO:0000256" key="5">
    <source>
        <dbReference type="PIRSR" id="PIRSR000190-2"/>
    </source>
</evidence>
<accession>A0A6N7ZJS0</accession>
<feature type="binding site" evidence="5">
    <location>
        <position position="121"/>
    </location>
    <ligand>
        <name>FMN</name>
        <dbReference type="ChEBI" id="CHEBI:58210"/>
    </ligand>
</feature>
<dbReference type="PANTHER" id="PTHR10851:SF0">
    <property type="entry name" value="PYRIDOXINE-5'-PHOSPHATE OXIDASE"/>
    <property type="match status" value="1"/>
</dbReference>
<dbReference type="EMBL" id="WMKA01000025">
    <property type="protein sequence ID" value="MTG89580.1"/>
    <property type="molecule type" value="Genomic_DNA"/>
</dbReference>
<feature type="binding site" evidence="5">
    <location>
        <begin position="77"/>
        <end position="82"/>
    </location>
    <ligand>
        <name>FMN</name>
        <dbReference type="ChEBI" id="CHEBI:58210"/>
    </ligand>
</feature>
<dbReference type="RefSeq" id="WP_318657560.1">
    <property type="nucleotide sequence ID" value="NZ_WMKA01000025.1"/>
</dbReference>
<dbReference type="InterPro" id="IPR012349">
    <property type="entry name" value="Split_barrel_FMN-bd"/>
</dbReference>
<comment type="similarity">
    <text evidence="1">Belongs to the pyridoxamine 5'-phosphate oxidase family.</text>
</comment>
<evidence type="ECO:0000256" key="3">
    <source>
        <dbReference type="ARBA" id="ARBA00022643"/>
    </source>
</evidence>
<keyword evidence="2" id="KW-0285">Flavoprotein</keyword>
<keyword evidence="3 5" id="KW-0288">FMN</keyword>
<dbReference type="Gene3D" id="2.30.110.10">
    <property type="entry name" value="Electron Transport, Fmn-binding Protein, Chain A"/>
    <property type="match status" value="1"/>
</dbReference>
<feature type="binding site" evidence="5">
    <location>
        <begin position="156"/>
        <end position="157"/>
    </location>
    <ligand>
        <name>FMN</name>
        <dbReference type="ChEBI" id="CHEBI:58210"/>
    </ligand>
</feature>
<comment type="caution">
    <text evidence="8">The sequence shown here is derived from an EMBL/GenBank/DDBJ whole genome shotgun (WGS) entry which is preliminary data.</text>
</comment>
<name>A0A6N7ZJS0_9MICO</name>
<dbReference type="EC" id="1.4.3.5" evidence="8"/>
<dbReference type="GO" id="GO:0004733">
    <property type="term" value="F:pyridoxamine phosphate oxidase activity"/>
    <property type="evidence" value="ECO:0007669"/>
    <property type="project" value="UniProtKB-EC"/>
</dbReference>
<keyword evidence="4 8" id="KW-0560">Oxidoreductase</keyword>
<dbReference type="InterPro" id="IPR019576">
    <property type="entry name" value="Pyridoxamine_oxidase_dimer_C"/>
</dbReference>
<feature type="domain" description="Pyridoxine 5'-phosphate oxidase dimerisation C-terminal" evidence="7">
    <location>
        <begin position="188"/>
        <end position="231"/>
    </location>
</feature>